<evidence type="ECO:0000313" key="4">
    <source>
        <dbReference type="Proteomes" id="UP000307702"/>
    </source>
</evidence>
<sequence length="684" mass="79004">MAVFISLHNGKTLRNLRNIIRYNTNDKKGINNKDNPRLIDVHSNVGGCESVLDTVEYQNLMDDFVLSIEANSKLSTNKRQKYIYEHSTISFEMEDDEKLGMKKATELALEVAKKANPNGAPQMLWPQIDTDKNKLHFHLVRGLHDDQGKYQKKSNDFHTMNNFLQKFEKKHNLVLTGKNTPDNWINKKVDGKYKRVYVPQGNNNNSKIAKNKDIDYKIKIDKKGNIKYFQSLKKKISDDRKQEKALYQQKNKVHTKRTNDISTLQNSISQLEQPVRYTLWQKYITNFAEVDIFERSEKLKEEKEQIHRINKSADVKENDIYKQIIKIEDAISSNLKKEKAVVAEIKDDKKGINENAKKDKLYNDFRDLTNNAYRSSKTAETFLKTLNDNDIEACITYRQNGQGGISFNDLNSGISMAGGKVNSYLTFGKIKKNDPDLFALLTGETGFGEITNKLSPSETPILNIEKLNKNYKQKINPDGSTSIFYNKKDSDKYPHNHNLKINAEKNKISFGQFSNDHDLKLAYRLARNENWSNAKSDNKDLIQRCMAVAYQENKDDLFFFSTNEPTLKMSELKEIIGDELLSKDNLIKLIDHNLIHKDDKKEALVFVKQQLKEHKEDLTVINSLLKDGHSLQKAIEVSELKNKEEQEKIKIEEKRKAANKISIPKVTKKIAPKNINKRHSGNRI</sequence>
<feature type="domain" description="MobA/VirD2-like nuclease" evidence="2">
    <location>
        <begin position="62"/>
        <end position="173"/>
    </location>
</feature>
<accession>A0A8H2JL46</accession>
<keyword evidence="4" id="KW-1185">Reference proteome</keyword>
<evidence type="ECO:0000259" key="2">
    <source>
        <dbReference type="Pfam" id="PF03432"/>
    </source>
</evidence>
<dbReference type="AlphaFoldDB" id="A0A8H2JL46"/>
<dbReference type="InterPro" id="IPR005094">
    <property type="entry name" value="Endonuclease_MobA/VirD2"/>
</dbReference>
<keyword evidence="1" id="KW-0175">Coiled coil</keyword>
<organism evidence="3 4">
    <name type="scientific">Colwellia ponticola</name>
    <dbReference type="NCBI Taxonomy" id="2304625"/>
    <lineage>
        <taxon>Bacteria</taxon>
        <taxon>Pseudomonadati</taxon>
        <taxon>Pseudomonadota</taxon>
        <taxon>Gammaproteobacteria</taxon>
        <taxon>Alteromonadales</taxon>
        <taxon>Colwelliaceae</taxon>
        <taxon>Colwellia</taxon>
    </lineage>
</organism>
<feature type="coiled-coil region" evidence="1">
    <location>
        <begin position="597"/>
        <end position="661"/>
    </location>
</feature>
<gene>
    <name evidence="3" type="ORF">FCS21_08545</name>
</gene>
<dbReference type="EMBL" id="SZVP01000006">
    <property type="protein sequence ID" value="TMM45428.1"/>
    <property type="molecule type" value="Genomic_DNA"/>
</dbReference>
<reference evidence="3 4" key="1">
    <citation type="submission" date="2019-05" db="EMBL/GenBank/DDBJ databases">
        <title>Colwellia ponticola sp. nov., isolated from seawater.</title>
        <authorList>
            <person name="Yoon J.-H."/>
        </authorList>
    </citation>
    <scope>NUCLEOTIDE SEQUENCE [LARGE SCALE GENOMIC DNA]</scope>
    <source>
        <strain evidence="3 4">OISW-25</strain>
    </source>
</reference>
<dbReference type="Pfam" id="PF03432">
    <property type="entry name" value="Relaxase"/>
    <property type="match status" value="1"/>
</dbReference>
<protein>
    <recommendedName>
        <fullName evidence="2">MobA/VirD2-like nuclease domain-containing protein</fullName>
    </recommendedName>
</protein>
<name>A0A8H2JL46_9GAMM</name>
<dbReference type="OrthoDB" id="6396139at2"/>
<evidence type="ECO:0000256" key="1">
    <source>
        <dbReference type="SAM" id="Coils"/>
    </source>
</evidence>
<proteinExistence type="predicted"/>
<dbReference type="RefSeq" id="WP_138622402.1">
    <property type="nucleotide sequence ID" value="NZ_SZVP01000006.1"/>
</dbReference>
<comment type="caution">
    <text evidence="3">The sequence shown here is derived from an EMBL/GenBank/DDBJ whole genome shotgun (WGS) entry which is preliminary data.</text>
</comment>
<evidence type="ECO:0000313" key="3">
    <source>
        <dbReference type="EMBL" id="TMM45428.1"/>
    </source>
</evidence>
<dbReference type="Proteomes" id="UP000307702">
    <property type="component" value="Unassembled WGS sequence"/>
</dbReference>